<dbReference type="RefSeq" id="WP_264881004.1">
    <property type="nucleotide sequence ID" value="NZ_JAPDOB010000001.1"/>
</dbReference>
<dbReference type="Proteomes" id="UP001526246">
    <property type="component" value="Unassembled WGS sequence"/>
</dbReference>
<keyword evidence="2" id="KW-1185">Reference proteome</keyword>
<evidence type="ECO:0000313" key="1">
    <source>
        <dbReference type="EMBL" id="MCW3796968.1"/>
    </source>
</evidence>
<name>A0ABT3JD21_9SPHN</name>
<comment type="caution">
    <text evidence="1">The sequence shown here is derived from an EMBL/GenBank/DDBJ whole genome shotgun (WGS) entry which is preliminary data.</text>
</comment>
<protein>
    <recommendedName>
        <fullName evidence="3">Phytoene synthase</fullName>
    </recommendedName>
</protein>
<evidence type="ECO:0000313" key="2">
    <source>
        <dbReference type="Proteomes" id="UP001526246"/>
    </source>
</evidence>
<gene>
    <name evidence="1" type="ORF">OMW55_04000</name>
</gene>
<proteinExistence type="predicted"/>
<dbReference type="EMBL" id="JAPDOB010000001">
    <property type="protein sequence ID" value="MCW3796968.1"/>
    <property type="molecule type" value="Genomic_DNA"/>
</dbReference>
<evidence type="ECO:0008006" key="3">
    <source>
        <dbReference type="Google" id="ProtNLM"/>
    </source>
</evidence>
<accession>A0ABT3JD21</accession>
<sequence length="170" mass="18177">MAEVVGTAREPMLAAIKLAWWRDSLEKLDHEAAPAEPRLRAAARELLPRGVSGSALAALEDCWAALLEEAPDEGRLQARGVLLFSLAARLLGDKGAGLGPAGRLWAAADLARKFGRPMPAAAELSISARRLRPLTALAVLANRDARAGEPEPEATPARAWVLLKHRMTGR</sequence>
<reference evidence="1 2" key="1">
    <citation type="submission" date="2022-10" db="EMBL/GenBank/DDBJ databases">
        <title>Sphingomonas sp.</title>
        <authorList>
            <person name="Jin C."/>
        </authorList>
    </citation>
    <scope>NUCLEOTIDE SEQUENCE [LARGE SCALE GENOMIC DNA]</scope>
    <source>
        <strain evidence="1 2">BN140010</strain>
    </source>
</reference>
<organism evidence="1 2">
    <name type="scientific">Sphingomonas arvum</name>
    <dbReference type="NCBI Taxonomy" id="2992113"/>
    <lineage>
        <taxon>Bacteria</taxon>
        <taxon>Pseudomonadati</taxon>
        <taxon>Pseudomonadota</taxon>
        <taxon>Alphaproteobacteria</taxon>
        <taxon>Sphingomonadales</taxon>
        <taxon>Sphingomonadaceae</taxon>
        <taxon>Sphingomonas</taxon>
    </lineage>
</organism>